<feature type="compositionally biased region" description="Low complexity" evidence="3">
    <location>
        <begin position="314"/>
        <end position="340"/>
    </location>
</feature>
<evidence type="ECO:0000259" key="4">
    <source>
        <dbReference type="PROSITE" id="PS50111"/>
    </source>
</evidence>
<dbReference type="SUPFAM" id="SSF58104">
    <property type="entry name" value="Methyl-accepting chemotaxis protein (MCP) signaling domain"/>
    <property type="match status" value="2"/>
</dbReference>
<evidence type="ECO:0000313" key="6">
    <source>
        <dbReference type="Proteomes" id="UP001361239"/>
    </source>
</evidence>
<protein>
    <submittedName>
        <fullName evidence="5">Methyl-accepting chemotaxis protein</fullName>
    </submittedName>
</protein>
<dbReference type="PROSITE" id="PS50111">
    <property type="entry name" value="CHEMOTAXIS_TRANSDUC_2"/>
    <property type="match status" value="2"/>
</dbReference>
<evidence type="ECO:0000313" key="5">
    <source>
        <dbReference type="EMBL" id="MEJ5979346.1"/>
    </source>
</evidence>
<dbReference type="Proteomes" id="UP001361239">
    <property type="component" value="Unassembled WGS sequence"/>
</dbReference>
<feature type="domain" description="Methyl-accepting transducer" evidence="4">
    <location>
        <begin position="81"/>
        <end position="338"/>
    </location>
</feature>
<feature type="compositionally biased region" description="Polar residues" evidence="3">
    <location>
        <begin position="341"/>
        <end position="359"/>
    </location>
</feature>
<evidence type="ECO:0000256" key="1">
    <source>
        <dbReference type="ARBA" id="ARBA00023224"/>
    </source>
</evidence>
<accession>A0ABU8S1V4</accession>
<dbReference type="PANTHER" id="PTHR32089">
    <property type="entry name" value="METHYL-ACCEPTING CHEMOTAXIS PROTEIN MCPB"/>
    <property type="match status" value="1"/>
</dbReference>
<gene>
    <name evidence="5" type="ORF">WG901_22015</name>
</gene>
<name>A0ABU8S1V4_9SPHN</name>
<keyword evidence="6" id="KW-1185">Reference proteome</keyword>
<dbReference type="EMBL" id="JBBHJZ010000007">
    <property type="protein sequence ID" value="MEJ5979346.1"/>
    <property type="molecule type" value="Genomic_DNA"/>
</dbReference>
<dbReference type="SMART" id="SM00283">
    <property type="entry name" value="MA"/>
    <property type="match status" value="2"/>
</dbReference>
<dbReference type="RefSeq" id="WP_339589285.1">
    <property type="nucleotide sequence ID" value="NZ_JBBHJZ010000007.1"/>
</dbReference>
<sequence>MALASMQGLAYSRDVAVSEREIIMALVKKTTLVSRNKPASGATAQGAESLKVQAAPRRRVAVPSTTAIEKIDQATQELSSGLAEAAAASAELQRAVDTISSGAEEAAGAAQESLGLIGSLSTSFREARERAETARRQAEVVQASFAEIGSQIDSSIAAIELTAQRQLSTVELTAVLVSTAEYIGEIGTSVAHISDQTSLLALNATIEAARAGHSGAGFAVVADEIRALAESSEGDARDIQDLASGIASDVRTIADQVASASEIAGSEAKAGRDVVEQLKASRADLVHLGKGLQEILATALEAESAMREAERGAEQVASAAEEQSAAAAEAQQAIEQQSASLDQSQQTAESLGTLTQQLQESEGSSKAVEEVAAAAEELSATVQELSGASGQILVALEQIGRGTQIQASATLQANSAMSQIEKSAELAQGRAASAADQIGEIVGSVSEGLRTIERLAEGIESSLGSVNAVLDLLAALNTKSRRIEKITDSLALVSVQTNMLAVSGAVEATRSGEAGRGFATVSSDIRKLSRDAAANAERAKDSIRVVQDQIVAVRRDLDQIVGASESEIARNRALIDRFGVVAADLGIAQAMNEEIASGAEDILRSVREIRSGTSQIADAAELASGASREAATAARQQAQASEELAAAIEEIASIAATLVKPGN</sequence>
<evidence type="ECO:0000256" key="2">
    <source>
        <dbReference type="PROSITE-ProRule" id="PRU00284"/>
    </source>
</evidence>
<dbReference type="PANTHER" id="PTHR32089:SF112">
    <property type="entry name" value="LYSOZYME-LIKE PROTEIN-RELATED"/>
    <property type="match status" value="1"/>
</dbReference>
<dbReference type="Pfam" id="PF00015">
    <property type="entry name" value="MCPsignal"/>
    <property type="match status" value="2"/>
</dbReference>
<organism evidence="5 6">
    <name type="scientific">Novosphingobium anseongense</name>
    <dbReference type="NCBI Taxonomy" id="3133436"/>
    <lineage>
        <taxon>Bacteria</taxon>
        <taxon>Pseudomonadati</taxon>
        <taxon>Pseudomonadota</taxon>
        <taxon>Alphaproteobacteria</taxon>
        <taxon>Sphingomonadales</taxon>
        <taxon>Sphingomonadaceae</taxon>
        <taxon>Novosphingobium</taxon>
    </lineage>
</organism>
<dbReference type="Gene3D" id="1.10.287.950">
    <property type="entry name" value="Methyl-accepting chemotaxis protein"/>
    <property type="match status" value="2"/>
</dbReference>
<keyword evidence="1 2" id="KW-0807">Transducer</keyword>
<evidence type="ECO:0000256" key="3">
    <source>
        <dbReference type="SAM" id="MobiDB-lite"/>
    </source>
</evidence>
<feature type="domain" description="Methyl-accepting transducer" evidence="4">
    <location>
        <begin position="381"/>
        <end position="652"/>
    </location>
</feature>
<dbReference type="InterPro" id="IPR004089">
    <property type="entry name" value="MCPsignal_dom"/>
</dbReference>
<feature type="region of interest" description="Disordered" evidence="3">
    <location>
        <begin position="311"/>
        <end position="370"/>
    </location>
</feature>
<reference evidence="5 6" key="1">
    <citation type="submission" date="2024-03" db="EMBL/GenBank/DDBJ databases">
        <authorList>
            <person name="Jo J.-H."/>
        </authorList>
    </citation>
    <scope>NUCLEOTIDE SEQUENCE [LARGE SCALE GENOMIC DNA]</scope>
    <source>
        <strain evidence="5 6">PS1R-30</strain>
    </source>
</reference>
<comment type="caution">
    <text evidence="5">The sequence shown here is derived from an EMBL/GenBank/DDBJ whole genome shotgun (WGS) entry which is preliminary data.</text>
</comment>
<proteinExistence type="predicted"/>
<feature type="compositionally biased region" description="Low complexity" evidence="3">
    <location>
        <begin position="360"/>
        <end position="370"/>
    </location>
</feature>